<keyword evidence="4" id="KW-1185">Reference proteome</keyword>
<feature type="domain" description="NAF" evidence="2">
    <location>
        <begin position="126"/>
        <end position="161"/>
    </location>
</feature>
<keyword evidence="3" id="KW-0808">Transferase</keyword>
<dbReference type="Gene3D" id="3.30.310.80">
    <property type="entry name" value="Kinase associated domain 1, KA1"/>
    <property type="match status" value="1"/>
</dbReference>
<dbReference type="Proteomes" id="UP001412067">
    <property type="component" value="Unassembled WGS sequence"/>
</dbReference>
<name>A0ABR2LZE9_9ASPA</name>
<comment type="caution">
    <text evidence="3">The sequence shown here is derived from an EMBL/GenBank/DDBJ whole genome shotgun (WGS) entry which is preliminary data.</text>
</comment>
<protein>
    <submittedName>
        <fullName evidence="3">CBL-interacting protein kinase 19</fullName>
    </submittedName>
</protein>
<dbReference type="InterPro" id="IPR004041">
    <property type="entry name" value="NAF_dom"/>
</dbReference>
<reference evidence="3 4" key="1">
    <citation type="journal article" date="2022" name="Nat. Plants">
        <title>Genomes of leafy and leafless Platanthera orchids illuminate the evolution of mycoheterotrophy.</title>
        <authorList>
            <person name="Li M.H."/>
            <person name="Liu K.W."/>
            <person name="Li Z."/>
            <person name="Lu H.C."/>
            <person name="Ye Q.L."/>
            <person name="Zhang D."/>
            <person name="Wang J.Y."/>
            <person name="Li Y.F."/>
            <person name="Zhong Z.M."/>
            <person name="Liu X."/>
            <person name="Yu X."/>
            <person name="Liu D.K."/>
            <person name="Tu X.D."/>
            <person name="Liu B."/>
            <person name="Hao Y."/>
            <person name="Liao X.Y."/>
            <person name="Jiang Y.T."/>
            <person name="Sun W.H."/>
            <person name="Chen J."/>
            <person name="Chen Y.Q."/>
            <person name="Ai Y."/>
            <person name="Zhai J.W."/>
            <person name="Wu S.S."/>
            <person name="Zhou Z."/>
            <person name="Hsiao Y.Y."/>
            <person name="Wu W.L."/>
            <person name="Chen Y.Y."/>
            <person name="Lin Y.F."/>
            <person name="Hsu J.L."/>
            <person name="Li C.Y."/>
            <person name="Wang Z.W."/>
            <person name="Zhao X."/>
            <person name="Zhong W.Y."/>
            <person name="Ma X.K."/>
            <person name="Ma L."/>
            <person name="Huang J."/>
            <person name="Chen G.Z."/>
            <person name="Huang M.Z."/>
            <person name="Huang L."/>
            <person name="Peng D.H."/>
            <person name="Luo Y.B."/>
            <person name="Zou S.Q."/>
            <person name="Chen S.P."/>
            <person name="Lan S."/>
            <person name="Tsai W.C."/>
            <person name="Van de Peer Y."/>
            <person name="Liu Z.J."/>
        </authorList>
    </citation>
    <scope>NUCLEOTIDE SEQUENCE [LARGE SCALE GENOMIC DNA]</scope>
    <source>
        <strain evidence="3">Lor288</strain>
    </source>
</reference>
<gene>
    <name evidence="3" type="primary">CIPK19</name>
    <name evidence="3" type="ORF">KSP40_PGU017861</name>
</gene>
<dbReference type="EMBL" id="JBBWWR010000013">
    <property type="protein sequence ID" value="KAK8955611.1"/>
    <property type="molecule type" value="Genomic_DNA"/>
</dbReference>
<organism evidence="3 4">
    <name type="scientific">Platanthera guangdongensis</name>
    <dbReference type="NCBI Taxonomy" id="2320717"/>
    <lineage>
        <taxon>Eukaryota</taxon>
        <taxon>Viridiplantae</taxon>
        <taxon>Streptophyta</taxon>
        <taxon>Embryophyta</taxon>
        <taxon>Tracheophyta</taxon>
        <taxon>Spermatophyta</taxon>
        <taxon>Magnoliopsida</taxon>
        <taxon>Liliopsida</taxon>
        <taxon>Asparagales</taxon>
        <taxon>Orchidaceae</taxon>
        <taxon>Orchidoideae</taxon>
        <taxon>Orchideae</taxon>
        <taxon>Orchidinae</taxon>
        <taxon>Platanthera</taxon>
    </lineage>
</organism>
<accession>A0ABR2LZE9</accession>
<feature type="compositionally biased region" description="Low complexity" evidence="1">
    <location>
        <begin position="40"/>
        <end position="56"/>
    </location>
</feature>
<evidence type="ECO:0000313" key="3">
    <source>
        <dbReference type="EMBL" id="KAK8955611.1"/>
    </source>
</evidence>
<evidence type="ECO:0000259" key="2">
    <source>
        <dbReference type="Pfam" id="PF03822"/>
    </source>
</evidence>
<dbReference type="Pfam" id="PF03822">
    <property type="entry name" value="NAF"/>
    <property type="match status" value="1"/>
</dbReference>
<evidence type="ECO:0000313" key="4">
    <source>
        <dbReference type="Proteomes" id="UP001412067"/>
    </source>
</evidence>
<sequence>MAGQGRPSSGDLAVVGFRKGRPRPPDPRRPHRDRFHEGSAKVARSRAASSRPALAGSGQGCPDPGGLAAASLCEGCPRPPASGRPLRGRPPLLATLGVEGRWPVARTGVVKPPFFTGWPSHYLGDSGFDLSRFFEERAEETRFISGEPVPTIISKLEVIAKLWKWLIVSGDVGDAECGRFPMFVAAKAMKTAEGSTPEFVDGLNNHAASRHCKAQHQTEPTKKNR</sequence>
<proteinExistence type="predicted"/>
<feature type="compositionally biased region" description="Basic and acidic residues" evidence="1">
    <location>
        <begin position="23"/>
        <end position="39"/>
    </location>
</feature>
<keyword evidence="3" id="KW-0418">Kinase</keyword>
<feature type="region of interest" description="Disordered" evidence="1">
    <location>
        <begin position="1"/>
        <end position="62"/>
    </location>
</feature>
<dbReference type="GO" id="GO:0016301">
    <property type="term" value="F:kinase activity"/>
    <property type="evidence" value="ECO:0007669"/>
    <property type="project" value="UniProtKB-KW"/>
</dbReference>
<evidence type="ECO:0000256" key="1">
    <source>
        <dbReference type="SAM" id="MobiDB-lite"/>
    </source>
</evidence>